<gene>
    <name evidence="3" type="ORF">DEO72_LG11g152</name>
</gene>
<dbReference type="OrthoDB" id="1673621at2759"/>
<evidence type="ECO:0000256" key="1">
    <source>
        <dbReference type="SAM" id="Coils"/>
    </source>
</evidence>
<dbReference type="PANTHER" id="PTHR33868:SF10">
    <property type="entry name" value="OS08G0483100 PROTEIN"/>
    <property type="match status" value="1"/>
</dbReference>
<feature type="transmembrane region" description="Helical" evidence="2">
    <location>
        <begin position="142"/>
        <end position="165"/>
    </location>
</feature>
<dbReference type="AlphaFoldDB" id="A0A4D6NKN5"/>
<evidence type="ECO:0000313" key="3">
    <source>
        <dbReference type="EMBL" id="QCE13159.1"/>
    </source>
</evidence>
<sequence length="166" mass="18783">MGGEEKKDSQTERRKNEIMGFAVSVKPSGFELMQNCDLPPPSKFLMGPDKSRVYDIAGKGEEGERNKMEVLKALQASQTRAREAEKKAALLKKERECLKIVVLGEAMHLFAYRQQLRLVELQLLHLQQQQQPDGDEEESSSVAWLLALLLSFGIGVTTALSWRYFL</sequence>
<dbReference type="Proteomes" id="UP000501690">
    <property type="component" value="Linkage Group LG11"/>
</dbReference>
<keyword evidence="1" id="KW-0175">Coiled coil</keyword>
<evidence type="ECO:0000313" key="4">
    <source>
        <dbReference type="Proteomes" id="UP000501690"/>
    </source>
</evidence>
<reference evidence="3 4" key="1">
    <citation type="submission" date="2019-04" db="EMBL/GenBank/DDBJ databases">
        <title>An improved genome assembly and genetic linkage map for asparagus bean, Vigna unguiculata ssp. sesquipedialis.</title>
        <authorList>
            <person name="Xia Q."/>
            <person name="Zhang R."/>
            <person name="Dong Y."/>
        </authorList>
    </citation>
    <scope>NUCLEOTIDE SEQUENCE [LARGE SCALE GENOMIC DNA]</scope>
    <source>
        <tissue evidence="3">Leaf</tissue>
    </source>
</reference>
<keyword evidence="4" id="KW-1185">Reference proteome</keyword>
<name>A0A4D6NKN5_VIGUN</name>
<keyword evidence="2" id="KW-0812">Transmembrane</keyword>
<feature type="coiled-coil region" evidence="1">
    <location>
        <begin position="67"/>
        <end position="101"/>
    </location>
</feature>
<accession>A0A4D6NKN5</accession>
<dbReference type="EMBL" id="CP039355">
    <property type="protein sequence ID" value="QCE13159.1"/>
    <property type="molecule type" value="Genomic_DNA"/>
</dbReference>
<keyword evidence="2" id="KW-1133">Transmembrane helix</keyword>
<dbReference type="PANTHER" id="PTHR33868">
    <property type="entry name" value="EXPRESSED PROTEIN"/>
    <property type="match status" value="1"/>
</dbReference>
<organism evidence="3 4">
    <name type="scientific">Vigna unguiculata</name>
    <name type="common">Cowpea</name>
    <dbReference type="NCBI Taxonomy" id="3917"/>
    <lineage>
        <taxon>Eukaryota</taxon>
        <taxon>Viridiplantae</taxon>
        <taxon>Streptophyta</taxon>
        <taxon>Embryophyta</taxon>
        <taxon>Tracheophyta</taxon>
        <taxon>Spermatophyta</taxon>
        <taxon>Magnoliopsida</taxon>
        <taxon>eudicotyledons</taxon>
        <taxon>Gunneridae</taxon>
        <taxon>Pentapetalae</taxon>
        <taxon>rosids</taxon>
        <taxon>fabids</taxon>
        <taxon>Fabales</taxon>
        <taxon>Fabaceae</taxon>
        <taxon>Papilionoideae</taxon>
        <taxon>50 kb inversion clade</taxon>
        <taxon>NPAAA clade</taxon>
        <taxon>indigoferoid/millettioid clade</taxon>
        <taxon>Phaseoleae</taxon>
        <taxon>Vigna</taxon>
    </lineage>
</organism>
<dbReference type="Gramene" id="Vigun01g239950.1.v1.2">
    <property type="protein sequence ID" value="Vigun01g239950.1.v1.2.CDS.1"/>
    <property type="gene ID" value="Vigun01g239950.v1.2"/>
</dbReference>
<keyword evidence="2" id="KW-0472">Membrane</keyword>
<evidence type="ECO:0000256" key="2">
    <source>
        <dbReference type="SAM" id="Phobius"/>
    </source>
</evidence>
<proteinExistence type="predicted"/>
<protein>
    <submittedName>
        <fullName evidence="3">Uncharacterized protein</fullName>
    </submittedName>
</protein>